<dbReference type="InterPro" id="IPR037794">
    <property type="entry name" value="TAF12"/>
</dbReference>
<dbReference type="GO" id="GO:0046982">
    <property type="term" value="F:protein heterodimerization activity"/>
    <property type="evidence" value="ECO:0007669"/>
    <property type="project" value="InterPro"/>
</dbReference>
<keyword evidence="6" id="KW-0539">Nucleus</keyword>
<comment type="similarity">
    <text evidence="2">Belongs to the TAF12 family.</text>
</comment>
<evidence type="ECO:0000313" key="8">
    <source>
        <dbReference type="EMBL" id="CAH1799362.1"/>
    </source>
</evidence>
<proteinExistence type="inferred from homology"/>
<dbReference type="InterPro" id="IPR003228">
    <property type="entry name" value="TFIID_TAF12_dom"/>
</dbReference>
<name>A0A8J1TCC6_OWEFU</name>
<dbReference type="AlphaFoldDB" id="A0A8J1TCC6"/>
<keyword evidence="5" id="KW-0804">Transcription</keyword>
<organism evidence="8 9">
    <name type="scientific">Owenia fusiformis</name>
    <name type="common">Polychaete worm</name>
    <dbReference type="NCBI Taxonomy" id="6347"/>
    <lineage>
        <taxon>Eukaryota</taxon>
        <taxon>Metazoa</taxon>
        <taxon>Spiralia</taxon>
        <taxon>Lophotrochozoa</taxon>
        <taxon>Annelida</taxon>
        <taxon>Polychaeta</taxon>
        <taxon>Sedentaria</taxon>
        <taxon>Canalipalpata</taxon>
        <taxon>Sabellida</taxon>
        <taxon>Oweniida</taxon>
        <taxon>Oweniidae</taxon>
        <taxon>Owenia</taxon>
    </lineage>
</organism>
<dbReference type="Gene3D" id="1.10.20.10">
    <property type="entry name" value="Histone, subunit A"/>
    <property type="match status" value="1"/>
</dbReference>
<dbReference type="EMBL" id="CAIIXF020000011">
    <property type="protein sequence ID" value="CAH1799362.1"/>
    <property type="molecule type" value="Genomic_DNA"/>
</dbReference>
<protein>
    <recommendedName>
        <fullName evidence="3">Transcription initiation factor TFIID subunit 12</fullName>
    </recommendedName>
</protein>
<dbReference type="PANTHER" id="PTHR12264">
    <property type="entry name" value="TRANSCRIPTION INITIATION FACTOR TFIID SUBUNIT 12"/>
    <property type="match status" value="1"/>
</dbReference>
<dbReference type="GO" id="GO:0051123">
    <property type="term" value="P:RNA polymerase II preinitiation complex assembly"/>
    <property type="evidence" value="ECO:0007669"/>
    <property type="project" value="TreeGrafter"/>
</dbReference>
<comment type="subcellular location">
    <subcellularLocation>
        <location evidence="1">Nucleus</location>
    </subcellularLocation>
</comment>
<dbReference type="InterPro" id="IPR009072">
    <property type="entry name" value="Histone-fold"/>
</dbReference>
<evidence type="ECO:0000256" key="3">
    <source>
        <dbReference type="ARBA" id="ARBA00017484"/>
    </source>
</evidence>
<feature type="compositionally biased region" description="Low complexity" evidence="7">
    <location>
        <begin position="81"/>
        <end position="99"/>
    </location>
</feature>
<keyword evidence="4" id="KW-0805">Transcription regulation</keyword>
<sequence>MRINSISPYWSYLIEFSFRTSQKNKKNMASSPKASKPRDLQESIAKIENQIAMHGPGPHTGKQKEDLNTLNILLQKAKQQAAMMSAGSSSSRGGQAYSGPPSASGVLDKRRIQELVKEVDPMEQLDDDVEEMLLHIADDFIDSIVGSACQAAKHRKSQTLEAKDVQLQLEHQWNMWVPGFGSDELRPYKKAATTEAHKQRMALIRKTLKKY</sequence>
<evidence type="ECO:0000256" key="6">
    <source>
        <dbReference type="ARBA" id="ARBA00023242"/>
    </source>
</evidence>
<dbReference type="SUPFAM" id="SSF47113">
    <property type="entry name" value="Histone-fold"/>
    <property type="match status" value="1"/>
</dbReference>
<evidence type="ECO:0000313" key="9">
    <source>
        <dbReference type="Proteomes" id="UP000749559"/>
    </source>
</evidence>
<evidence type="ECO:0000256" key="5">
    <source>
        <dbReference type="ARBA" id="ARBA00023163"/>
    </source>
</evidence>
<dbReference type="GO" id="GO:0003677">
    <property type="term" value="F:DNA binding"/>
    <property type="evidence" value="ECO:0007669"/>
    <property type="project" value="TreeGrafter"/>
</dbReference>
<dbReference type="CDD" id="cd07981">
    <property type="entry name" value="HFD_TAF12"/>
    <property type="match status" value="1"/>
</dbReference>
<dbReference type="GO" id="GO:0017025">
    <property type="term" value="F:TBP-class protein binding"/>
    <property type="evidence" value="ECO:0007669"/>
    <property type="project" value="TreeGrafter"/>
</dbReference>
<evidence type="ECO:0000256" key="4">
    <source>
        <dbReference type="ARBA" id="ARBA00023015"/>
    </source>
</evidence>
<feature type="region of interest" description="Disordered" evidence="7">
    <location>
        <begin position="81"/>
        <end position="105"/>
    </location>
</feature>
<evidence type="ECO:0000256" key="1">
    <source>
        <dbReference type="ARBA" id="ARBA00004123"/>
    </source>
</evidence>
<dbReference type="OrthoDB" id="2193432at2759"/>
<comment type="caution">
    <text evidence="8">The sequence shown here is derived from an EMBL/GenBank/DDBJ whole genome shotgun (WGS) entry which is preliminary data.</text>
</comment>
<evidence type="ECO:0000256" key="2">
    <source>
        <dbReference type="ARBA" id="ARBA00007530"/>
    </source>
</evidence>
<dbReference type="FunFam" id="1.10.20.10:FF:000011">
    <property type="entry name" value="Transcription initiation factor TFIID subunit 12"/>
    <property type="match status" value="1"/>
</dbReference>
<dbReference type="PANTHER" id="PTHR12264:SF21">
    <property type="entry name" value="TRANSCRIPTION INITIATION FACTOR TFIID SUBUNIT 12"/>
    <property type="match status" value="1"/>
</dbReference>
<dbReference type="GO" id="GO:0005669">
    <property type="term" value="C:transcription factor TFIID complex"/>
    <property type="evidence" value="ECO:0007669"/>
    <property type="project" value="InterPro"/>
</dbReference>
<gene>
    <name evidence="8" type="ORF">OFUS_LOCUS23378</name>
</gene>
<evidence type="ECO:0000256" key="7">
    <source>
        <dbReference type="SAM" id="MobiDB-lite"/>
    </source>
</evidence>
<accession>A0A8J1TCC6</accession>
<dbReference type="Pfam" id="PF03847">
    <property type="entry name" value="TFIID_20kDa"/>
    <property type="match status" value="1"/>
</dbReference>
<dbReference type="Proteomes" id="UP000749559">
    <property type="component" value="Unassembled WGS sequence"/>
</dbReference>
<keyword evidence="9" id="KW-1185">Reference proteome</keyword>
<dbReference type="GO" id="GO:0000124">
    <property type="term" value="C:SAGA complex"/>
    <property type="evidence" value="ECO:0007669"/>
    <property type="project" value="InterPro"/>
</dbReference>
<reference evidence="8" key="1">
    <citation type="submission" date="2022-03" db="EMBL/GenBank/DDBJ databases">
        <authorList>
            <person name="Martin C."/>
        </authorList>
    </citation>
    <scope>NUCLEOTIDE SEQUENCE</scope>
</reference>